<proteinExistence type="predicted"/>
<sequence length="162" mass="17668">MVTSKGCLGIHLPRGSGIKHRESDIRSCAGVLCLVLEESFASASSASRRFPPLCLCFSLPEAESAAADFELPEMVQAIFYDMLLSEAIKLGVLRDFIAKGMKSALGDLRWSSFKVWMSCVDHELTEPQLRRQAVAVEVCGPPYGREESCGSNDPPALSIDEE</sequence>
<comment type="caution">
    <text evidence="1">The sequence shown here is derived from an EMBL/GenBank/DDBJ whole genome shotgun (WGS) entry which is preliminary data.</text>
</comment>
<dbReference type="EMBL" id="JAKOGI010001702">
    <property type="protein sequence ID" value="KAJ8424355.1"/>
    <property type="molecule type" value="Genomic_DNA"/>
</dbReference>
<organism evidence="1 2">
    <name type="scientific">Carnegiea gigantea</name>
    <dbReference type="NCBI Taxonomy" id="171969"/>
    <lineage>
        <taxon>Eukaryota</taxon>
        <taxon>Viridiplantae</taxon>
        <taxon>Streptophyta</taxon>
        <taxon>Embryophyta</taxon>
        <taxon>Tracheophyta</taxon>
        <taxon>Spermatophyta</taxon>
        <taxon>Magnoliopsida</taxon>
        <taxon>eudicotyledons</taxon>
        <taxon>Gunneridae</taxon>
        <taxon>Pentapetalae</taxon>
        <taxon>Caryophyllales</taxon>
        <taxon>Cactineae</taxon>
        <taxon>Cactaceae</taxon>
        <taxon>Cactoideae</taxon>
        <taxon>Echinocereeae</taxon>
        <taxon>Carnegiea</taxon>
    </lineage>
</organism>
<reference evidence="1" key="1">
    <citation type="submission" date="2022-04" db="EMBL/GenBank/DDBJ databases">
        <title>Carnegiea gigantea Genome sequencing and assembly v2.</title>
        <authorList>
            <person name="Copetti D."/>
            <person name="Sanderson M.J."/>
            <person name="Burquez A."/>
            <person name="Wojciechowski M.F."/>
        </authorList>
    </citation>
    <scope>NUCLEOTIDE SEQUENCE</scope>
    <source>
        <strain evidence="1">SGP5-SGP5p</strain>
        <tissue evidence="1">Aerial part</tissue>
    </source>
</reference>
<keyword evidence="2" id="KW-1185">Reference proteome</keyword>
<dbReference type="AlphaFoldDB" id="A0A9Q1JMF4"/>
<gene>
    <name evidence="1" type="ORF">Cgig2_015739</name>
</gene>
<accession>A0A9Q1JMF4</accession>
<evidence type="ECO:0000313" key="1">
    <source>
        <dbReference type="EMBL" id="KAJ8424355.1"/>
    </source>
</evidence>
<evidence type="ECO:0000313" key="2">
    <source>
        <dbReference type="Proteomes" id="UP001153076"/>
    </source>
</evidence>
<dbReference type="Proteomes" id="UP001153076">
    <property type="component" value="Unassembled WGS sequence"/>
</dbReference>
<protein>
    <submittedName>
        <fullName evidence="1">Uncharacterized protein</fullName>
    </submittedName>
</protein>
<name>A0A9Q1JMF4_9CARY</name>